<comment type="similarity">
    <text evidence="2 11">Belongs to the catalase family.</text>
</comment>
<reference evidence="14" key="2">
    <citation type="journal article" date="2022" name="Elife">
        <title>Obligate sexual reproduction of a homothallic fungus closely related to the Cryptococcus pathogenic species complex.</title>
        <authorList>
            <person name="Passer A.R."/>
            <person name="Clancey S.A."/>
            <person name="Shea T."/>
            <person name="David-Palma M."/>
            <person name="Averette A.F."/>
            <person name="Boekhout T."/>
            <person name="Porcel B.M."/>
            <person name="Nowrousian M."/>
            <person name="Cuomo C.A."/>
            <person name="Sun S."/>
            <person name="Heitman J."/>
            <person name="Coelho M.A."/>
        </authorList>
    </citation>
    <scope>NUCLEOTIDE SEQUENCE</scope>
    <source>
        <strain evidence="14">CBS 7841</strain>
    </source>
</reference>
<evidence type="ECO:0000256" key="3">
    <source>
        <dbReference type="ARBA" id="ARBA00012314"/>
    </source>
</evidence>
<keyword evidence="5 11" id="KW-0349">Heme</keyword>
<dbReference type="GO" id="GO:0016787">
    <property type="term" value="F:hydrolase activity"/>
    <property type="evidence" value="ECO:0007669"/>
    <property type="project" value="UniProtKB-KW"/>
</dbReference>
<feature type="domain" description="Catalase core" evidence="13">
    <location>
        <begin position="427"/>
        <end position="814"/>
    </location>
</feature>
<dbReference type="FunFam" id="2.40.180.10:FF:000003">
    <property type="entry name" value="Catalase"/>
    <property type="match status" value="1"/>
</dbReference>
<evidence type="ECO:0000256" key="10">
    <source>
        <dbReference type="ARBA" id="ARBA00023324"/>
    </source>
</evidence>
<dbReference type="PRINTS" id="PR00067">
    <property type="entry name" value="CATALASE"/>
</dbReference>
<dbReference type="Pfam" id="PF06628">
    <property type="entry name" value="Catalase-rel"/>
    <property type="match status" value="1"/>
</dbReference>
<dbReference type="FunFam" id="3.40.50.1820:FF:000039">
    <property type="entry name" value="Esterase ybfF"/>
    <property type="match status" value="1"/>
</dbReference>
<dbReference type="PROSITE" id="PS51402">
    <property type="entry name" value="CATALASE_3"/>
    <property type="match status" value="1"/>
</dbReference>
<dbReference type="KEGG" id="cdep:91085178"/>
<keyword evidence="9 11" id="KW-0408">Iron</keyword>
<dbReference type="GO" id="GO:0042744">
    <property type="term" value="P:hydrogen peroxide catabolic process"/>
    <property type="evidence" value="ECO:0007669"/>
    <property type="project" value="UniProtKB-KW"/>
</dbReference>
<dbReference type="InterPro" id="IPR024708">
    <property type="entry name" value="Catalase_AS"/>
</dbReference>
<keyword evidence="7" id="KW-0378">Hydrolase</keyword>
<dbReference type="InterPro" id="IPR002226">
    <property type="entry name" value="Catalase_haem_BS"/>
</dbReference>
<evidence type="ECO:0000313" key="14">
    <source>
        <dbReference type="EMBL" id="WVN85813.1"/>
    </source>
</evidence>
<dbReference type="PANTHER" id="PTHR42821">
    <property type="entry name" value="CATALASE"/>
    <property type="match status" value="1"/>
</dbReference>
<evidence type="ECO:0000256" key="12">
    <source>
        <dbReference type="RuleBase" id="RU004142"/>
    </source>
</evidence>
<dbReference type="SUPFAM" id="SSF53474">
    <property type="entry name" value="alpha/beta-Hydrolases"/>
    <property type="match status" value="1"/>
</dbReference>
<comment type="catalytic activity">
    <reaction evidence="11">
        <text>2 H2O2 = O2 + 2 H2O</text>
        <dbReference type="Rhea" id="RHEA:20309"/>
        <dbReference type="ChEBI" id="CHEBI:15377"/>
        <dbReference type="ChEBI" id="CHEBI:15379"/>
        <dbReference type="ChEBI" id="CHEBI:16240"/>
        <dbReference type="EC" id="1.11.1.6"/>
    </reaction>
</comment>
<keyword evidence="4 11" id="KW-0575">Peroxidase</keyword>
<sequence length="1106" mass="123417">MARGIPTSTDILARGRNWQPCNQRVLLTSCVLATKLQAQRQVFFRKSTIQARFNHSHSYFQPPSVSIKNQVPVELAYDAVEPSNPSPEAKDQSLVICHGLFGSKQNWRSLAKAFASKLGMPIYTLDLRNHGQSPHASPHTYTAMAADIHHFLESHKLTSGVNLLGHSMGGKAVMALALNKDLNEALRSLICIDMSPAKGKMSPEFAAYTEAMMEIERAQVKTKHEADLILQKTEPVLAIRQFLLTNTRHSHRGDSHLVFRIPLSLIADAISQIGDFPYSPPPPISPNSPQWEGPALFLKGEHSRYLNKHTIPVAEKYFPNMKLEVLDAGHWVHAEKPQETVDLIQAFVKGTIGIKVASTSTLKMPTMTFILVSGLTSEMHAQQIVLLLLLLIMAGIVDKAVNVVAGDAKERQMKQFTIEQTNKDPLTTYFGVKIANTDNALHAGARGPTVLDDFHNREKIQHFDHERIPERAVHARGTAAFGEFKLHTPLTGITTAKILTDTSKTTPAYVRFSTVAGSRGSADTVRDVRGFATRFYTDEGNWDLVGNNIPVFFIQDAIKFPDLVHAIKPEPHNEIPQAQTAHDNAWDFFSLHKPTTHMQQWITSDRAIPRSYRMMQGFGVHTFRLINEEGKSTFVKYHWTPHLGIHSLVWDEALKIAGQDPDFHRRDLWDAIEVGSYPMWDLGVQLIKEEDEHKFDFDLLDSTKIIPEELVPVQNIGTLTLNRNPVDYFTEVEQVAFCTQHIVPGMDFTSDPLLAGRNFSYQDTQLSRLGINFGDIPVNRPVCPFMTNLRDGHMNMMSKTNRTPYHPNRFDTLKTTEPYKGGFKSYPEVVSGVKERVDAPKFKEYVSQAQLFYNSMSDIEKQHIIGAYQFELSHCGEDIVIQSVLDRINEIDHELATSVAVTFPHLKVPEARPNHGKKSAFLSQITGKKQVFTAEGRRIGIYLVPGYVYAQIAPLKTAFEAAGVMVKFVAPNIGPIKSSTGESFSAEFTFEGCRSTFFDALVIAGGPDASFVSKLKVGRLVHAVREAYMHLKAIGALGNAVDWIVDLCLPGDFSDKIKDKTGLVQENGALFAPQNAEASAPEFGKQFLEAVAKHRVWDREVAHVAA</sequence>
<dbReference type="RefSeq" id="XP_066066513.1">
    <property type="nucleotide sequence ID" value="XM_066210416.1"/>
</dbReference>
<dbReference type="SUPFAM" id="SSF56634">
    <property type="entry name" value="Heme-dependent catalase-like"/>
    <property type="match status" value="1"/>
</dbReference>
<comment type="function">
    <text evidence="12">Catalyzes the degradation of hydrogen peroxide (H(2)O(2)) generated by peroxisomal oxidases to water and oxygen, thereby protecting cells from the toxic effects of hydrogen peroxide.</text>
</comment>
<dbReference type="CDD" id="cd03132">
    <property type="entry name" value="GATase1_catalase"/>
    <property type="match status" value="1"/>
</dbReference>
<dbReference type="InterPro" id="IPR018028">
    <property type="entry name" value="Catalase"/>
</dbReference>
<dbReference type="Pfam" id="PF00561">
    <property type="entry name" value="Abhydrolase_1"/>
    <property type="match status" value="1"/>
</dbReference>
<dbReference type="InterPro" id="IPR029058">
    <property type="entry name" value="AB_hydrolase_fold"/>
</dbReference>
<dbReference type="GO" id="GO:0046872">
    <property type="term" value="F:metal ion binding"/>
    <property type="evidence" value="ECO:0007669"/>
    <property type="project" value="UniProtKB-KW"/>
</dbReference>
<dbReference type="GO" id="GO:0020037">
    <property type="term" value="F:heme binding"/>
    <property type="evidence" value="ECO:0007669"/>
    <property type="project" value="InterPro"/>
</dbReference>
<evidence type="ECO:0000259" key="13">
    <source>
        <dbReference type="SMART" id="SM01060"/>
    </source>
</evidence>
<accession>A0AAJ8LYW2</accession>
<dbReference type="GO" id="GO:0006979">
    <property type="term" value="P:response to oxidative stress"/>
    <property type="evidence" value="ECO:0007669"/>
    <property type="project" value="InterPro"/>
</dbReference>
<evidence type="ECO:0000256" key="2">
    <source>
        <dbReference type="ARBA" id="ARBA00005329"/>
    </source>
</evidence>
<dbReference type="SMART" id="SM01060">
    <property type="entry name" value="Catalase"/>
    <property type="match status" value="1"/>
</dbReference>
<dbReference type="GO" id="GO:0004096">
    <property type="term" value="F:catalase activity"/>
    <property type="evidence" value="ECO:0007669"/>
    <property type="project" value="UniProtKB-EC"/>
</dbReference>
<organism evidence="14 15">
    <name type="scientific">Cryptococcus depauperatus CBS 7841</name>
    <dbReference type="NCBI Taxonomy" id="1295531"/>
    <lineage>
        <taxon>Eukaryota</taxon>
        <taxon>Fungi</taxon>
        <taxon>Dikarya</taxon>
        <taxon>Basidiomycota</taxon>
        <taxon>Agaricomycotina</taxon>
        <taxon>Tremellomycetes</taxon>
        <taxon>Tremellales</taxon>
        <taxon>Cryptococcaceae</taxon>
        <taxon>Cryptococcus</taxon>
    </lineage>
</organism>
<evidence type="ECO:0000256" key="11">
    <source>
        <dbReference type="RuleBase" id="RU000498"/>
    </source>
</evidence>
<dbReference type="InterPro" id="IPR010582">
    <property type="entry name" value="Catalase_immune_responsive"/>
</dbReference>
<dbReference type="PROSITE" id="PS00438">
    <property type="entry name" value="CATALASE_2"/>
    <property type="match status" value="1"/>
</dbReference>
<dbReference type="InterPro" id="IPR041399">
    <property type="entry name" value="Catalase_large_C"/>
</dbReference>
<dbReference type="Gene3D" id="3.40.50.1820">
    <property type="entry name" value="alpha/beta hydrolase"/>
    <property type="match status" value="1"/>
</dbReference>
<evidence type="ECO:0000256" key="7">
    <source>
        <dbReference type="ARBA" id="ARBA00022801"/>
    </source>
</evidence>
<dbReference type="EC" id="1.11.1.6" evidence="3 11"/>
<dbReference type="InterPro" id="IPR011614">
    <property type="entry name" value="Catalase_core"/>
</dbReference>
<evidence type="ECO:0000256" key="4">
    <source>
        <dbReference type="ARBA" id="ARBA00022559"/>
    </source>
</evidence>
<proteinExistence type="inferred from homology"/>
<evidence type="ECO:0000313" key="15">
    <source>
        <dbReference type="Proteomes" id="UP000094043"/>
    </source>
</evidence>
<keyword evidence="10 11" id="KW-0376">Hydrogen peroxide</keyword>
<reference evidence="14" key="1">
    <citation type="submission" date="2016-06" db="EMBL/GenBank/DDBJ databases">
        <authorList>
            <person name="Cuomo C."/>
            <person name="Litvintseva A."/>
            <person name="Heitman J."/>
            <person name="Chen Y."/>
            <person name="Sun S."/>
            <person name="Springer D."/>
            <person name="Dromer F."/>
            <person name="Young S."/>
            <person name="Zeng Q."/>
            <person name="Chapman S."/>
            <person name="Gujja S."/>
            <person name="Saif S."/>
            <person name="Birren B."/>
        </authorList>
    </citation>
    <scope>NUCLEOTIDE SEQUENCE</scope>
    <source>
        <strain evidence="14">CBS 7841</strain>
    </source>
</reference>
<comment type="cofactor">
    <cofactor evidence="1">
        <name>heme</name>
        <dbReference type="ChEBI" id="CHEBI:30413"/>
    </cofactor>
</comment>
<dbReference type="Gene3D" id="2.40.180.10">
    <property type="entry name" value="Catalase core domain"/>
    <property type="match status" value="1"/>
</dbReference>
<evidence type="ECO:0000256" key="1">
    <source>
        <dbReference type="ARBA" id="ARBA00001971"/>
    </source>
</evidence>
<dbReference type="AlphaFoldDB" id="A0AAJ8LYW2"/>
<protein>
    <recommendedName>
        <fullName evidence="3 11">Catalase</fullName>
        <ecNumber evidence="3 11">1.11.1.6</ecNumber>
    </recommendedName>
</protein>
<reference evidence="14" key="3">
    <citation type="submission" date="2024-01" db="EMBL/GenBank/DDBJ databases">
        <authorList>
            <person name="Coelho M.A."/>
            <person name="David-Palma M."/>
            <person name="Shea T."/>
            <person name="Sun S."/>
            <person name="Cuomo C.A."/>
            <person name="Heitman J."/>
        </authorList>
    </citation>
    <scope>NUCLEOTIDE SEQUENCE</scope>
    <source>
        <strain evidence="14">CBS 7841</strain>
    </source>
</reference>
<name>A0AAJ8LYW2_9TREE</name>
<evidence type="ECO:0000256" key="9">
    <source>
        <dbReference type="ARBA" id="ARBA00023004"/>
    </source>
</evidence>
<evidence type="ECO:0000256" key="5">
    <source>
        <dbReference type="ARBA" id="ARBA00022617"/>
    </source>
</evidence>
<keyword evidence="6 11" id="KW-0479">Metal-binding</keyword>
<dbReference type="Gene3D" id="1.20.1370.20">
    <property type="match status" value="1"/>
</dbReference>
<gene>
    <name evidence="14" type="ORF">L203_100964</name>
</gene>
<dbReference type="InterPro" id="IPR020835">
    <property type="entry name" value="Catalase_sf"/>
</dbReference>
<dbReference type="Pfam" id="PF00199">
    <property type="entry name" value="Catalase"/>
    <property type="match status" value="1"/>
</dbReference>
<evidence type="ECO:0000256" key="8">
    <source>
        <dbReference type="ARBA" id="ARBA00023002"/>
    </source>
</evidence>
<dbReference type="GO" id="GO:0005829">
    <property type="term" value="C:cytosol"/>
    <property type="evidence" value="ECO:0007669"/>
    <property type="project" value="TreeGrafter"/>
</dbReference>
<dbReference type="GeneID" id="91085178"/>
<keyword evidence="15" id="KW-1185">Reference proteome</keyword>
<keyword evidence="8 11" id="KW-0560">Oxidoreductase</keyword>
<dbReference type="Pfam" id="PF18011">
    <property type="entry name" value="Catalase_C"/>
    <property type="match status" value="1"/>
</dbReference>
<dbReference type="PROSITE" id="PS00437">
    <property type="entry name" value="CATALASE_1"/>
    <property type="match status" value="1"/>
</dbReference>
<dbReference type="Proteomes" id="UP000094043">
    <property type="component" value="Chromosome 1"/>
</dbReference>
<dbReference type="InterPro" id="IPR000073">
    <property type="entry name" value="AB_hydrolase_1"/>
</dbReference>
<dbReference type="InterPro" id="IPR043156">
    <property type="entry name" value="Catalase_clade2_helical"/>
</dbReference>
<dbReference type="InterPro" id="IPR029062">
    <property type="entry name" value="Class_I_gatase-like"/>
</dbReference>
<dbReference type="Gene3D" id="3.40.50.880">
    <property type="match status" value="1"/>
</dbReference>
<dbReference type="EMBL" id="CP143784">
    <property type="protein sequence ID" value="WVN85813.1"/>
    <property type="molecule type" value="Genomic_DNA"/>
</dbReference>
<dbReference type="InterPro" id="IPR024712">
    <property type="entry name" value="Catalase_clade2"/>
</dbReference>
<dbReference type="SUPFAM" id="SSF52317">
    <property type="entry name" value="Class I glutamine amidotransferase-like"/>
    <property type="match status" value="1"/>
</dbReference>
<evidence type="ECO:0000256" key="6">
    <source>
        <dbReference type="ARBA" id="ARBA00022723"/>
    </source>
</evidence>
<dbReference type="PANTHER" id="PTHR42821:SF1">
    <property type="entry name" value="CATALASE-B"/>
    <property type="match status" value="1"/>
</dbReference>